<evidence type="ECO:0000256" key="1">
    <source>
        <dbReference type="ARBA" id="ARBA00004141"/>
    </source>
</evidence>
<reference evidence="11" key="1">
    <citation type="submission" date="2019-12" db="EMBL/GenBank/DDBJ databases">
        <title>Novel species isolated from a subtropical stream in China.</title>
        <authorList>
            <person name="Lu H."/>
        </authorList>
    </citation>
    <scope>NUCLEOTIDE SEQUENCE [LARGE SCALE GENOMIC DNA]</scope>
    <source>
        <strain evidence="11">FT81W</strain>
    </source>
</reference>
<sequence>MSRAYLSLTKPGIVLGNLISVTGGFLLATHGQVDWKQGALVASGVSLIVASGCTVNNVIDRDIDRLMLRTRRRPMASGAVAIPAALGYAALLLLVGVGVLYTATQRLLPLMLVLLGYAVYVGLYTLCLKRQSVHGTLIGSISGAMPPVVGYCAVQGGFDVTALMLLVMFSLWQMPHSYAIAIFRDADYRAAAIPVLPMVRGYATAKRHIILYIIAFMIASLSLGALGAGGLYMLSMLVAGAGWLAVAIAGLTTRDDTRWARKVFITSIAVVTVMSTAMSLHAI</sequence>
<dbReference type="Gene3D" id="1.10.357.140">
    <property type="entry name" value="UbiA prenyltransferase"/>
    <property type="match status" value="1"/>
</dbReference>
<comment type="function">
    <text evidence="10">Converts heme B (protoheme IX) to heme O by substitution of the vinyl group on carbon 2 of heme B porphyrin ring with a hydroxyethyl farnesyl side group.</text>
</comment>
<evidence type="ECO:0000313" key="12">
    <source>
        <dbReference type="Proteomes" id="UP000447355"/>
    </source>
</evidence>
<evidence type="ECO:0000256" key="3">
    <source>
        <dbReference type="ARBA" id="ARBA00022519"/>
    </source>
</evidence>
<evidence type="ECO:0000313" key="11">
    <source>
        <dbReference type="EMBL" id="MYM96080.1"/>
    </source>
</evidence>
<evidence type="ECO:0000256" key="5">
    <source>
        <dbReference type="ARBA" id="ARBA00022692"/>
    </source>
</evidence>
<feature type="transmembrane region" description="Helical" evidence="10">
    <location>
        <begin position="80"/>
        <end position="101"/>
    </location>
</feature>
<dbReference type="PANTHER" id="PTHR43448">
    <property type="entry name" value="PROTOHEME IX FARNESYLTRANSFERASE, MITOCHONDRIAL"/>
    <property type="match status" value="1"/>
</dbReference>
<dbReference type="EC" id="2.5.1.141" evidence="10"/>
<accession>A0A845GRM8</accession>
<dbReference type="HAMAP" id="MF_00154">
    <property type="entry name" value="CyoE_CtaB"/>
    <property type="match status" value="1"/>
</dbReference>
<dbReference type="GO" id="GO:0008495">
    <property type="term" value="F:protoheme IX farnesyltransferase activity"/>
    <property type="evidence" value="ECO:0007669"/>
    <property type="project" value="UniProtKB-UniRule"/>
</dbReference>
<dbReference type="GO" id="GO:0048034">
    <property type="term" value="P:heme O biosynthetic process"/>
    <property type="evidence" value="ECO:0007669"/>
    <property type="project" value="UniProtKB-UniRule"/>
</dbReference>
<feature type="transmembrane region" description="Helical" evidence="10">
    <location>
        <begin position="39"/>
        <end position="59"/>
    </location>
</feature>
<feature type="transmembrane region" description="Helical" evidence="10">
    <location>
        <begin position="209"/>
        <end position="226"/>
    </location>
</feature>
<dbReference type="CDD" id="cd13957">
    <property type="entry name" value="PT_UbiA_Cox10"/>
    <property type="match status" value="1"/>
</dbReference>
<comment type="pathway">
    <text evidence="10">Porphyrin-containing compound metabolism; heme O biosynthesis; heme O from protoheme: step 1/1.</text>
</comment>
<keyword evidence="8 10" id="KW-0472">Membrane</keyword>
<dbReference type="EMBL" id="WWCX01000038">
    <property type="protein sequence ID" value="MYM96080.1"/>
    <property type="molecule type" value="Genomic_DNA"/>
</dbReference>
<evidence type="ECO:0000256" key="9">
    <source>
        <dbReference type="ARBA" id="ARBA00047690"/>
    </source>
</evidence>
<comment type="miscellaneous">
    <text evidence="10">Carbon 2 of the heme B porphyrin ring is defined according to the Fischer nomenclature.</text>
</comment>
<dbReference type="InterPro" id="IPR000537">
    <property type="entry name" value="UbiA_prenyltransferase"/>
</dbReference>
<gene>
    <name evidence="11" type="primary">cyoE</name>
    <name evidence="10" type="synonym">ctaB</name>
    <name evidence="11" type="ORF">GTP90_19645</name>
</gene>
<dbReference type="Proteomes" id="UP000447355">
    <property type="component" value="Unassembled WGS sequence"/>
</dbReference>
<evidence type="ECO:0000256" key="4">
    <source>
        <dbReference type="ARBA" id="ARBA00022679"/>
    </source>
</evidence>
<evidence type="ECO:0000256" key="7">
    <source>
        <dbReference type="ARBA" id="ARBA00023133"/>
    </source>
</evidence>
<dbReference type="AlphaFoldDB" id="A0A845GRM8"/>
<feature type="transmembrane region" description="Helical" evidence="10">
    <location>
        <begin position="148"/>
        <end position="172"/>
    </location>
</feature>
<dbReference type="PROSITE" id="PS00943">
    <property type="entry name" value="UBIA"/>
    <property type="match status" value="1"/>
</dbReference>
<keyword evidence="6 10" id="KW-1133">Transmembrane helix</keyword>
<evidence type="ECO:0000256" key="8">
    <source>
        <dbReference type="ARBA" id="ARBA00023136"/>
    </source>
</evidence>
<feature type="transmembrane region" description="Helical" evidence="10">
    <location>
        <begin position="12"/>
        <end position="33"/>
    </location>
</feature>
<dbReference type="UniPathway" id="UPA00834">
    <property type="reaction ID" value="UER00712"/>
</dbReference>
<dbReference type="InterPro" id="IPR006369">
    <property type="entry name" value="Protohaem_IX_farnesylTrfase"/>
</dbReference>
<evidence type="ECO:0000256" key="6">
    <source>
        <dbReference type="ARBA" id="ARBA00022989"/>
    </source>
</evidence>
<feature type="transmembrane region" description="Helical" evidence="10">
    <location>
        <begin position="232"/>
        <end position="251"/>
    </location>
</feature>
<keyword evidence="4 10" id="KW-0808">Transferase</keyword>
<evidence type="ECO:0000256" key="10">
    <source>
        <dbReference type="HAMAP-Rule" id="MF_00154"/>
    </source>
</evidence>
<dbReference type="GO" id="GO:0005886">
    <property type="term" value="C:plasma membrane"/>
    <property type="evidence" value="ECO:0007669"/>
    <property type="project" value="UniProtKB-SubCell"/>
</dbReference>
<dbReference type="InterPro" id="IPR030470">
    <property type="entry name" value="UbiA_prenylTrfase_CS"/>
</dbReference>
<keyword evidence="3" id="KW-0997">Cell inner membrane</keyword>
<dbReference type="InterPro" id="IPR044878">
    <property type="entry name" value="UbiA_sf"/>
</dbReference>
<dbReference type="Pfam" id="PF01040">
    <property type="entry name" value="UbiA"/>
    <property type="match status" value="1"/>
</dbReference>
<keyword evidence="7 10" id="KW-0350">Heme biosynthesis</keyword>
<comment type="caution">
    <text evidence="11">The sequence shown here is derived from an EMBL/GenBank/DDBJ whole genome shotgun (WGS) entry which is preliminary data.</text>
</comment>
<feature type="transmembrane region" description="Helical" evidence="10">
    <location>
        <begin position="263"/>
        <end position="282"/>
    </location>
</feature>
<name>A0A845GRM8_9BURK</name>
<proteinExistence type="inferred from homology"/>
<keyword evidence="2 10" id="KW-1003">Cell membrane</keyword>
<evidence type="ECO:0000256" key="2">
    <source>
        <dbReference type="ARBA" id="ARBA00022475"/>
    </source>
</evidence>
<keyword evidence="5 10" id="KW-0812">Transmembrane</keyword>
<dbReference type="NCBIfam" id="TIGR01473">
    <property type="entry name" value="cyoE_ctaB"/>
    <property type="match status" value="1"/>
</dbReference>
<protein>
    <recommendedName>
        <fullName evidence="10">Protoheme IX farnesyltransferase</fullName>
        <ecNumber evidence="10">2.5.1.141</ecNumber>
    </recommendedName>
    <alternativeName>
        <fullName evidence="10">Heme B farnesyltransferase</fullName>
    </alternativeName>
    <alternativeName>
        <fullName evidence="10">Heme O synthase</fullName>
    </alternativeName>
</protein>
<comment type="subcellular location">
    <subcellularLocation>
        <location evidence="10">Cell membrane</location>
        <topology evidence="10">Multi-pass membrane protein</topology>
    </subcellularLocation>
    <subcellularLocation>
        <location evidence="1">Membrane</location>
        <topology evidence="1">Multi-pass membrane protein</topology>
    </subcellularLocation>
</comment>
<dbReference type="NCBIfam" id="NF003348">
    <property type="entry name" value="PRK04375.1-1"/>
    <property type="match status" value="1"/>
</dbReference>
<organism evidence="11 12">
    <name type="scientific">Duganella vulcania</name>
    <dbReference type="NCBI Taxonomy" id="2692166"/>
    <lineage>
        <taxon>Bacteria</taxon>
        <taxon>Pseudomonadati</taxon>
        <taxon>Pseudomonadota</taxon>
        <taxon>Betaproteobacteria</taxon>
        <taxon>Burkholderiales</taxon>
        <taxon>Oxalobacteraceae</taxon>
        <taxon>Telluria group</taxon>
        <taxon>Duganella</taxon>
    </lineage>
</organism>
<feature type="transmembrane region" description="Helical" evidence="10">
    <location>
        <begin position="107"/>
        <end position="127"/>
    </location>
</feature>
<comment type="similarity">
    <text evidence="10">Belongs to the UbiA prenyltransferase family. Protoheme IX farnesyltransferase subfamily.</text>
</comment>
<comment type="catalytic activity">
    <reaction evidence="9 10">
        <text>heme b + (2E,6E)-farnesyl diphosphate + H2O = Fe(II)-heme o + diphosphate</text>
        <dbReference type="Rhea" id="RHEA:28070"/>
        <dbReference type="ChEBI" id="CHEBI:15377"/>
        <dbReference type="ChEBI" id="CHEBI:33019"/>
        <dbReference type="ChEBI" id="CHEBI:60344"/>
        <dbReference type="ChEBI" id="CHEBI:60530"/>
        <dbReference type="ChEBI" id="CHEBI:175763"/>
        <dbReference type="EC" id="2.5.1.141"/>
    </reaction>
</comment>
<dbReference type="PANTHER" id="PTHR43448:SF2">
    <property type="entry name" value="PROTOHEME IX FARNESYLTRANSFERASE, MITOCHONDRIAL"/>
    <property type="match status" value="1"/>
</dbReference>